<evidence type="ECO:0000313" key="2">
    <source>
        <dbReference type="EMBL" id="ACA43379.1"/>
    </source>
</evidence>
<dbReference type="Proteomes" id="UP000008541">
    <property type="component" value="Chromosome"/>
</dbReference>
<sequence length="363" mass="41723">MKKYKVDSISKYLAVLEENNISSYIYRGQNEPYFSIEASGFRPYMGGWSSDMIYDMPHVHAAFHDRVIGQLSSDEKKYFLAFCQHHGIPTNLVDVSYSPLVALFFACDGKGERKFTLSEFIGDKSIDDFEKDTSYHSIFIHNLINQDKKPFYSPFGQIYMLNKERLVNITDIIVELNDKNLFEELLSDDLYLSIRSSLSTGLDGNPYKDIVNILGKSYSKSHLFQKFFSNEQLAKEKLDYTNIALLYTTILVETLYTLKNAPIKTNIELDILFTYQPPQLFKRISSQQSFFIYQPYLYTNDGVYDYCELNIQSIPPDIIVEIDNYSNILKELNLLGIDNGTIYGDIDNIAKSVLSSSGKLLKV</sequence>
<name>B1IL27_CLOBK</name>
<dbReference type="KEGG" id="cbb:CLD_1697"/>
<reference evidence="2 3" key="1">
    <citation type="journal article" date="2007" name="PLoS ONE">
        <title>Analysis of the neurotoxin complex genes in Clostridium botulinum A1-A4 and B1 strains: BoNT/A3, /Ba4 and /B1 clusters are located within plasmids.</title>
        <authorList>
            <person name="Smith T.J."/>
            <person name="Hill K.K."/>
            <person name="Foley B.T."/>
            <person name="Detter J.C."/>
            <person name="Munk A.C."/>
            <person name="Bruce D.C."/>
            <person name="Doggett N.A."/>
            <person name="Smith L.A."/>
            <person name="Marks J.D."/>
            <person name="Xie G."/>
            <person name="Brettin T.S."/>
        </authorList>
    </citation>
    <scope>NUCLEOTIDE SEQUENCE [LARGE SCALE GENOMIC DNA]</scope>
    <source>
        <strain evidence="3">Okra / Type B1</strain>
    </source>
</reference>
<evidence type="ECO:0000313" key="3">
    <source>
        <dbReference type="Proteomes" id="UP000008541"/>
    </source>
</evidence>
<proteinExistence type="predicted"/>
<dbReference type="EMBL" id="CP000939">
    <property type="protein sequence ID" value="ACA43379.1"/>
    <property type="molecule type" value="Genomic_DNA"/>
</dbReference>
<dbReference type="SMART" id="SM00901">
    <property type="entry name" value="FRG"/>
    <property type="match status" value="1"/>
</dbReference>
<dbReference type="Pfam" id="PF08867">
    <property type="entry name" value="FRG"/>
    <property type="match status" value="1"/>
</dbReference>
<gene>
    <name evidence="2" type="ordered locus">CLD_1697</name>
</gene>
<dbReference type="HOGENOM" id="CLU_050026_2_0_9"/>
<dbReference type="RefSeq" id="WP_012340093.1">
    <property type="nucleotide sequence ID" value="NC_010516.1"/>
</dbReference>
<dbReference type="AlphaFoldDB" id="B1IL27"/>
<accession>B1IL27</accession>
<protein>
    <submittedName>
        <fullName evidence="2">FRG domain family</fullName>
    </submittedName>
</protein>
<feature type="domain" description="FRG" evidence="1">
    <location>
        <begin position="20"/>
        <end position="127"/>
    </location>
</feature>
<dbReference type="InterPro" id="IPR014966">
    <property type="entry name" value="FRG-dom"/>
</dbReference>
<organism evidence="2 3">
    <name type="scientific">Clostridium botulinum (strain Okra / Type B1)</name>
    <dbReference type="NCBI Taxonomy" id="498213"/>
    <lineage>
        <taxon>Bacteria</taxon>
        <taxon>Bacillati</taxon>
        <taxon>Bacillota</taxon>
        <taxon>Clostridia</taxon>
        <taxon>Eubacteriales</taxon>
        <taxon>Clostridiaceae</taxon>
        <taxon>Clostridium</taxon>
    </lineage>
</organism>
<evidence type="ECO:0000259" key="1">
    <source>
        <dbReference type="SMART" id="SM00901"/>
    </source>
</evidence>